<keyword evidence="2" id="KW-1185">Reference proteome</keyword>
<dbReference type="OrthoDB" id="627514at2"/>
<protein>
    <submittedName>
        <fullName evidence="1">Uncharacterized protein</fullName>
    </submittedName>
</protein>
<gene>
    <name evidence="1" type="ORF">SAMN05443144_11191</name>
</gene>
<dbReference type="STRING" id="1194090.SAMN05443144_11191"/>
<evidence type="ECO:0000313" key="1">
    <source>
        <dbReference type="EMBL" id="SHF65387.1"/>
    </source>
</evidence>
<dbReference type="RefSeq" id="WP_073064129.1">
    <property type="nucleotide sequence ID" value="NZ_FQUS01000011.1"/>
</dbReference>
<dbReference type="AlphaFoldDB" id="A0A1M5DEI4"/>
<dbReference type="Proteomes" id="UP000184041">
    <property type="component" value="Unassembled WGS sequence"/>
</dbReference>
<sequence length="86" mass="9490">MLYTASDILKQEITINPFESLFDPDDAEGASGDDEQLDTINHYLKLLMEAINSGEEPDIKTLADKAGVDHETAADITDQVLGRLPW</sequence>
<name>A0A1M5DEI4_9BACT</name>
<evidence type="ECO:0000313" key="2">
    <source>
        <dbReference type="Proteomes" id="UP000184041"/>
    </source>
</evidence>
<dbReference type="EMBL" id="FQUS01000011">
    <property type="protein sequence ID" value="SHF65387.1"/>
    <property type="molecule type" value="Genomic_DNA"/>
</dbReference>
<accession>A0A1M5DEI4</accession>
<organism evidence="1 2">
    <name type="scientific">Fodinibius roseus</name>
    <dbReference type="NCBI Taxonomy" id="1194090"/>
    <lineage>
        <taxon>Bacteria</taxon>
        <taxon>Pseudomonadati</taxon>
        <taxon>Balneolota</taxon>
        <taxon>Balneolia</taxon>
        <taxon>Balneolales</taxon>
        <taxon>Balneolaceae</taxon>
        <taxon>Fodinibius</taxon>
    </lineage>
</organism>
<reference evidence="1 2" key="1">
    <citation type="submission" date="2016-11" db="EMBL/GenBank/DDBJ databases">
        <authorList>
            <person name="Jaros S."/>
            <person name="Januszkiewicz K."/>
            <person name="Wedrychowicz H."/>
        </authorList>
    </citation>
    <scope>NUCLEOTIDE SEQUENCE [LARGE SCALE GENOMIC DNA]</scope>
    <source>
        <strain evidence="1 2">DSM 21986</strain>
    </source>
</reference>
<proteinExistence type="predicted"/>